<keyword evidence="2" id="KW-1185">Reference proteome</keyword>
<sequence length="506" mass="57518">MELPEPDAQSHPAPLERLPLHLFEEILQDVPRRGLFSLSLASRFVDKANLRGDLGRWAVILGLGNRFRHVRGVKVVGWMEDGDPDTENDTETPYYNLTGYGLSSEHKRAHDEAWLPFAEFLGQLPALTDLDHRKSRLHVRTFSLHSLYQHRDQLHDIDPDEFELATLPCLYSIRAKCAMYDDQGRFSFNSEALAQLSLKYVQLGNSLAPLQAARAPKAPWEGFFRASLGQPATDPPQNSSSTFWRGRIDFGALGLLDLNNDVSLPTLQTLASMAVSNDQTRRRHPPNQPGRHRPLCPTCWLVCFCRPCLPSRRSRCAPRDNVGEATFHTALRKLHLFYPYAAHNDYVDDVDIDADRVRALVRWCPRLEDVRLRVRRRQGAPEEAAVYRALGRPPRLRRATLVLNCHVPPCSSNSSSSDPKPARKFKRLREMFVNLAVDEALALAIFCEMTTTADAPLQRLGLGVAVEDVVADEGYFELREWARWIGRSWSCGVSLWSELWPRRVED</sequence>
<organism evidence="1 2">
    <name type="scientific">Staphylotrichum tortipilum</name>
    <dbReference type="NCBI Taxonomy" id="2831512"/>
    <lineage>
        <taxon>Eukaryota</taxon>
        <taxon>Fungi</taxon>
        <taxon>Dikarya</taxon>
        <taxon>Ascomycota</taxon>
        <taxon>Pezizomycotina</taxon>
        <taxon>Sordariomycetes</taxon>
        <taxon>Sordariomycetidae</taxon>
        <taxon>Sordariales</taxon>
        <taxon>Chaetomiaceae</taxon>
        <taxon>Staphylotrichum</taxon>
    </lineage>
</organism>
<accession>A0AAN6RPF9</accession>
<reference evidence="1" key="1">
    <citation type="journal article" date="2023" name="Mol. Phylogenet. Evol.">
        <title>Genome-scale phylogeny and comparative genomics of the fungal order Sordariales.</title>
        <authorList>
            <person name="Hensen N."/>
            <person name="Bonometti L."/>
            <person name="Westerberg I."/>
            <person name="Brannstrom I.O."/>
            <person name="Guillou S."/>
            <person name="Cros-Aarteil S."/>
            <person name="Calhoun S."/>
            <person name="Haridas S."/>
            <person name="Kuo A."/>
            <person name="Mondo S."/>
            <person name="Pangilinan J."/>
            <person name="Riley R."/>
            <person name="LaButti K."/>
            <person name="Andreopoulos B."/>
            <person name="Lipzen A."/>
            <person name="Chen C."/>
            <person name="Yan M."/>
            <person name="Daum C."/>
            <person name="Ng V."/>
            <person name="Clum A."/>
            <person name="Steindorff A."/>
            <person name="Ohm R.A."/>
            <person name="Martin F."/>
            <person name="Silar P."/>
            <person name="Natvig D.O."/>
            <person name="Lalanne C."/>
            <person name="Gautier V."/>
            <person name="Ament-Velasquez S.L."/>
            <person name="Kruys A."/>
            <person name="Hutchinson M.I."/>
            <person name="Powell A.J."/>
            <person name="Barry K."/>
            <person name="Miller A.N."/>
            <person name="Grigoriev I.V."/>
            <person name="Debuchy R."/>
            <person name="Gladieux P."/>
            <person name="Hiltunen Thoren M."/>
            <person name="Johannesson H."/>
        </authorList>
    </citation>
    <scope>NUCLEOTIDE SEQUENCE</scope>
    <source>
        <strain evidence="1">CBS 103.79</strain>
    </source>
</reference>
<gene>
    <name evidence="1" type="ORF">C8A05DRAFT_47445</name>
</gene>
<name>A0AAN6RPF9_9PEZI</name>
<comment type="caution">
    <text evidence="1">The sequence shown here is derived from an EMBL/GenBank/DDBJ whole genome shotgun (WGS) entry which is preliminary data.</text>
</comment>
<proteinExistence type="predicted"/>
<protein>
    <recommendedName>
        <fullName evidence="3">F-box domain-containing protein</fullName>
    </recommendedName>
</protein>
<evidence type="ECO:0000313" key="1">
    <source>
        <dbReference type="EMBL" id="KAK3898160.1"/>
    </source>
</evidence>
<evidence type="ECO:0000313" key="2">
    <source>
        <dbReference type="Proteomes" id="UP001303889"/>
    </source>
</evidence>
<dbReference type="AlphaFoldDB" id="A0AAN6RPF9"/>
<dbReference type="Proteomes" id="UP001303889">
    <property type="component" value="Unassembled WGS sequence"/>
</dbReference>
<dbReference type="EMBL" id="MU855989">
    <property type="protein sequence ID" value="KAK3898160.1"/>
    <property type="molecule type" value="Genomic_DNA"/>
</dbReference>
<reference evidence="1" key="2">
    <citation type="submission" date="2023-05" db="EMBL/GenBank/DDBJ databases">
        <authorList>
            <consortium name="Lawrence Berkeley National Laboratory"/>
            <person name="Steindorff A."/>
            <person name="Hensen N."/>
            <person name="Bonometti L."/>
            <person name="Westerberg I."/>
            <person name="Brannstrom I.O."/>
            <person name="Guillou S."/>
            <person name="Cros-Aarteil S."/>
            <person name="Calhoun S."/>
            <person name="Haridas S."/>
            <person name="Kuo A."/>
            <person name="Mondo S."/>
            <person name="Pangilinan J."/>
            <person name="Riley R."/>
            <person name="Labutti K."/>
            <person name="Andreopoulos B."/>
            <person name="Lipzen A."/>
            <person name="Chen C."/>
            <person name="Yanf M."/>
            <person name="Daum C."/>
            <person name="Ng V."/>
            <person name="Clum A."/>
            <person name="Ohm R."/>
            <person name="Martin F."/>
            <person name="Silar P."/>
            <person name="Natvig D."/>
            <person name="Lalanne C."/>
            <person name="Gautier V."/>
            <person name="Ament-Velasquez S.L."/>
            <person name="Kruys A."/>
            <person name="Hutchinson M.I."/>
            <person name="Powell A.J."/>
            <person name="Barry K."/>
            <person name="Miller A.N."/>
            <person name="Grigoriev I.V."/>
            <person name="Debuchy R."/>
            <person name="Gladieux P."/>
            <person name="Thoren M.H."/>
            <person name="Johannesson H."/>
        </authorList>
    </citation>
    <scope>NUCLEOTIDE SEQUENCE</scope>
    <source>
        <strain evidence="1">CBS 103.79</strain>
    </source>
</reference>
<evidence type="ECO:0008006" key="3">
    <source>
        <dbReference type="Google" id="ProtNLM"/>
    </source>
</evidence>